<dbReference type="OrthoDB" id="4103401at2"/>
<dbReference type="AlphaFoldDB" id="A0A5P2XD50"/>
<dbReference type="InterPro" id="IPR029016">
    <property type="entry name" value="GAF-like_dom_sf"/>
</dbReference>
<dbReference type="SMART" id="SM00346">
    <property type="entry name" value="HTH_ICLR"/>
    <property type="match status" value="1"/>
</dbReference>
<keyword evidence="2" id="KW-0804">Transcription</keyword>
<dbReference type="SUPFAM" id="SSF55781">
    <property type="entry name" value="GAF domain-like"/>
    <property type="match status" value="1"/>
</dbReference>
<dbReference type="InterPro" id="IPR005471">
    <property type="entry name" value="Tscrpt_reg_IclR_N"/>
</dbReference>
<dbReference type="InterPro" id="IPR036388">
    <property type="entry name" value="WH-like_DNA-bd_sf"/>
</dbReference>
<dbReference type="EMBL" id="CP023690">
    <property type="protein sequence ID" value="QEV62813.1"/>
    <property type="molecule type" value="Genomic_DNA"/>
</dbReference>
<evidence type="ECO:0000256" key="3">
    <source>
        <dbReference type="SAM" id="MobiDB-lite"/>
    </source>
</evidence>
<dbReference type="InterPro" id="IPR036390">
    <property type="entry name" value="WH_DNA-bd_sf"/>
</dbReference>
<organism evidence="5 6">
    <name type="scientific">Streptomyces spectabilis</name>
    <dbReference type="NCBI Taxonomy" id="68270"/>
    <lineage>
        <taxon>Bacteria</taxon>
        <taxon>Bacillati</taxon>
        <taxon>Actinomycetota</taxon>
        <taxon>Actinomycetes</taxon>
        <taxon>Kitasatosporales</taxon>
        <taxon>Streptomycetaceae</taxon>
        <taxon>Streptomyces</taxon>
    </lineage>
</organism>
<dbReference type="Gene3D" id="1.10.10.10">
    <property type="entry name" value="Winged helix-like DNA-binding domain superfamily/Winged helix DNA-binding domain"/>
    <property type="match status" value="1"/>
</dbReference>
<dbReference type="PANTHER" id="PTHR30136:SF24">
    <property type="entry name" value="HTH-TYPE TRANSCRIPTIONAL REPRESSOR ALLR"/>
    <property type="match status" value="1"/>
</dbReference>
<dbReference type="KEGG" id="sspb:CP982_32305"/>
<feature type="compositionally biased region" description="Basic and acidic residues" evidence="3">
    <location>
        <begin position="14"/>
        <end position="30"/>
    </location>
</feature>
<dbReference type="PANTHER" id="PTHR30136">
    <property type="entry name" value="HELIX-TURN-HELIX TRANSCRIPTIONAL REGULATOR, ICLR FAMILY"/>
    <property type="match status" value="1"/>
</dbReference>
<dbReference type="GO" id="GO:0003677">
    <property type="term" value="F:DNA binding"/>
    <property type="evidence" value="ECO:0007669"/>
    <property type="project" value="InterPro"/>
</dbReference>
<evidence type="ECO:0000313" key="6">
    <source>
        <dbReference type="Proteomes" id="UP000326505"/>
    </source>
</evidence>
<sequence length="262" mass="27636">MPARGRGTSKRGVPRQELRRDTGKEPRPDGETPPEDQGASLTQGRGVLVGAFALLEALRRRGGEAGLTELALACALPKGSAHRLLDQLGLLGAVERRGNRYAVGSQLFRLGQAWQPYPGLRAAARVPLHRLRASTGASVVLTVLRDELALTVASVPGRVEGVVPVRNGMSFPLVTAAGRVLTEGPRGPVLDREEIQEGVACVAMPVRAPDGLTVAALAAVVPARQRLPQVADATAAASAAIESRLTRMPPREVAVRSAVLRY</sequence>
<dbReference type="SUPFAM" id="SSF46785">
    <property type="entry name" value="Winged helix' DNA-binding domain"/>
    <property type="match status" value="1"/>
</dbReference>
<gene>
    <name evidence="5" type="ORF">CP982_32305</name>
</gene>
<feature type="domain" description="HTH iclR-type" evidence="4">
    <location>
        <begin position="45"/>
        <end position="105"/>
    </location>
</feature>
<dbReference type="InterPro" id="IPR050707">
    <property type="entry name" value="HTH_MetabolicPath_Reg"/>
</dbReference>
<evidence type="ECO:0000256" key="1">
    <source>
        <dbReference type="ARBA" id="ARBA00023015"/>
    </source>
</evidence>
<accession>A0A5P2XD50</accession>
<dbReference type="PROSITE" id="PS51077">
    <property type="entry name" value="HTH_ICLR"/>
    <property type="match status" value="1"/>
</dbReference>
<dbReference type="Proteomes" id="UP000326505">
    <property type="component" value="Chromosome"/>
</dbReference>
<dbReference type="Pfam" id="PF09339">
    <property type="entry name" value="HTH_IclR"/>
    <property type="match status" value="1"/>
</dbReference>
<dbReference type="Gene3D" id="3.30.450.40">
    <property type="match status" value="2"/>
</dbReference>
<evidence type="ECO:0000259" key="4">
    <source>
        <dbReference type="PROSITE" id="PS51077"/>
    </source>
</evidence>
<reference evidence="5 6" key="1">
    <citation type="submission" date="2017-09" db="EMBL/GenBank/DDBJ databases">
        <authorList>
            <person name="Lee N."/>
            <person name="Cho B.-K."/>
        </authorList>
    </citation>
    <scope>NUCLEOTIDE SEQUENCE [LARGE SCALE GENOMIC DNA]</scope>
    <source>
        <strain evidence="5 6">ATCC 27465</strain>
    </source>
</reference>
<feature type="region of interest" description="Disordered" evidence="3">
    <location>
        <begin position="1"/>
        <end position="42"/>
    </location>
</feature>
<dbReference type="GO" id="GO:0003700">
    <property type="term" value="F:DNA-binding transcription factor activity"/>
    <property type="evidence" value="ECO:0007669"/>
    <property type="project" value="TreeGrafter"/>
</dbReference>
<protein>
    <submittedName>
        <fullName evidence="5">IclR family transcriptional regulator</fullName>
    </submittedName>
</protein>
<dbReference type="GO" id="GO:0045892">
    <property type="term" value="P:negative regulation of DNA-templated transcription"/>
    <property type="evidence" value="ECO:0007669"/>
    <property type="project" value="TreeGrafter"/>
</dbReference>
<name>A0A5P2XD50_STRST</name>
<keyword evidence="1" id="KW-0805">Transcription regulation</keyword>
<evidence type="ECO:0000313" key="5">
    <source>
        <dbReference type="EMBL" id="QEV62813.1"/>
    </source>
</evidence>
<evidence type="ECO:0000256" key="2">
    <source>
        <dbReference type="ARBA" id="ARBA00023163"/>
    </source>
</evidence>
<proteinExistence type="predicted"/>